<name>A0A2M8KVU1_9BACT</name>
<evidence type="ECO:0000313" key="1">
    <source>
        <dbReference type="EMBL" id="PJE63993.1"/>
    </source>
</evidence>
<reference evidence="2" key="1">
    <citation type="submission" date="2017-09" db="EMBL/GenBank/DDBJ databases">
        <title>Depth-based differentiation of microbial function through sediment-hosted aquifers and enrichment of novel symbionts in the deep terrestrial subsurface.</title>
        <authorList>
            <person name="Probst A.J."/>
            <person name="Ladd B."/>
            <person name="Jarett J.K."/>
            <person name="Geller-Mcgrath D.E."/>
            <person name="Sieber C.M.K."/>
            <person name="Emerson J.B."/>
            <person name="Anantharaman K."/>
            <person name="Thomas B.C."/>
            <person name="Malmstrom R."/>
            <person name="Stieglmeier M."/>
            <person name="Klingl A."/>
            <person name="Woyke T."/>
            <person name="Ryan C.M."/>
            <person name="Banfield J.F."/>
        </authorList>
    </citation>
    <scope>NUCLEOTIDE SEQUENCE [LARGE SCALE GENOMIC DNA]</scope>
</reference>
<protein>
    <submittedName>
        <fullName evidence="1">Uncharacterized protein</fullName>
    </submittedName>
</protein>
<organism evidence="1 2">
    <name type="scientific">Candidatus Roizmanbacteria bacterium CG10_big_fil_rev_8_21_14_0_10_45_7</name>
    <dbReference type="NCBI Taxonomy" id="1974854"/>
    <lineage>
        <taxon>Bacteria</taxon>
        <taxon>Candidatus Roizmaniibacteriota</taxon>
    </lineage>
</organism>
<comment type="caution">
    <text evidence="1">The sequence shown here is derived from an EMBL/GenBank/DDBJ whole genome shotgun (WGS) entry which is preliminary data.</text>
</comment>
<dbReference type="Proteomes" id="UP000231569">
    <property type="component" value="Unassembled WGS sequence"/>
</dbReference>
<dbReference type="EMBL" id="PFEE01000006">
    <property type="protein sequence ID" value="PJE63993.1"/>
    <property type="molecule type" value="Genomic_DNA"/>
</dbReference>
<proteinExistence type="predicted"/>
<sequence>MSADNGVVKDICFNRGIERSAYPEYAPFLDTVVQVGNVLDQIGLPRKDWFVTAGGSVTLRQLDQKIIDRKPTDADIIIWHSDPKDGYEKLQQIYAALHASTGFGGIEFLTDPREHHGYRFTNPIVQTDFNEFPVDFLTTMITVFPQCATVPLLANRAYSYPTNQRVLFDYTDHVIVDGQKVHVAHPAFTGFYKVTMNRNGNGLCAYGGQTQVGVPKQDTHDLCRLYQLGLLDPHYPGSAEVWNALTYDNPILKEEIVAKLEEKLHR</sequence>
<dbReference type="AlphaFoldDB" id="A0A2M8KVU1"/>
<gene>
    <name evidence="1" type="ORF">COU89_00375</name>
</gene>
<accession>A0A2M8KVU1</accession>
<evidence type="ECO:0000313" key="2">
    <source>
        <dbReference type="Proteomes" id="UP000231569"/>
    </source>
</evidence>